<sequence length="495" mass="57056">MKLFNKLHILIIGLATFTSCESLDQDPYEDLSTKLAFKSVENAEYWRNGFYRSLRRVSYGDIMLLPDVQSDLLNATLNYGNRKGDLQNWSFRTNDSYISSVWSNRYSVLNDINICIEKFPTIPVSSDKEKDKLNRFLGEAYALRAYYFFQLTERFSPKYDVSNKSTANLGIPLVTTFDITLLPPRATLEETYNQIESDIDKAEKLLERAEGVKGSNFFTLDAVKALKARVALTKGDYAKAYVEAKAIVDAGKYPLVSTQEALQKMWHNDETDETIVQLFSSKPDELPLLMRDYLVYEAKTKKYKPDYVPSKWVVDLYDASDIRKSVYFKNLTIETPTGKDYDVTLVYKYPGNPNLYSGSPLEYHSPKIFRTAELYLIASEAAYKNGDEVNAVKYLNDLRQSRGLSDVKSSGINLFNDIKEERLRELAFEGTRLNDLKRWEEGVKRHSPQGTEYLVVSPKDQYYELDKPANDYRFTWPIPNHEMTVNPNLKQNEGY</sequence>
<evidence type="ECO:0000259" key="8">
    <source>
        <dbReference type="Pfam" id="PF14322"/>
    </source>
</evidence>
<evidence type="ECO:0000313" key="9">
    <source>
        <dbReference type="EMBL" id="CEN41820.1"/>
    </source>
</evidence>
<comment type="similarity">
    <text evidence="2">Belongs to the SusD family.</text>
</comment>
<keyword evidence="4" id="KW-0472">Membrane</keyword>
<dbReference type="PROSITE" id="PS51257">
    <property type="entry name" value="PROKAR_LIPOPROTEIN"/>
    <property type="match status" value="1"/>
</dbReference>
<evidence type="ECO:0000313" key="10">
    <source>
        <dbReference type="Proteomes" id="UP000038083"/>
    </source>
</evidence>
<evidence type="ECO:0008006" key="11">
    <source>
        <dbReference type="Google" id="ProtNLM"/>
    </source>
</evidence>
<evidence type="ECO:0000256" key="5">
    <source>
        <dbReference type="ARBA" id="ARBA00023237"/>
    </source>
</evidence>
<name>A0A0B7H7A4_9FLAO</name>
<evidence type="ECO:0000256" key="2">
    <source>
        <dbReference type="ARBA" id="ARBA00006275"/>
    </source>
</evidence>
<dbReference type="GO" id="GO:0009279">
    <property type="term" value="C:cell outer membrane"/>
    <property type="evidence" value="ECO:0007669"/>
    <property type="project" value="UniProtKB-SubCell"/>
</dbReference>
<organism evidence="9 10">
    <name type="scientific">Capnocytophaga cynodegmi</name>
    <dbReference type="NCBI Taxonomy" id="28189"/>
    <lineage>
        <taxon>Bacteria</taxon>
        <taxon>Pseudomonadati</taxon>
        <taxon>Bacteroidota</taxon>
        <taxon>Flavobacteriia</taxon>
        <taxon>Flavobacteriales</taxon>
        <taxon>Flavobacteriaceae</taxon>
        <taxon>Capnocytophaga</taxon>
    </lineage>
</organism>
<evidence type="ECO:0000256" key="1">
    <source>
        <dbReference type="ARBA" id="ARBA00004442"/>
    </source>
</evidence>
<dbReference type="Proteomes" id="UP000038083">
    <property type="component" value="Unassembled WGS sequence"/>
</dbReference>
<gene>
    <name evidence="9" type="ORF">CCYN74_80042</name>
</gene>
<dbReference type="InterPro" id="IPR033985">
    <property type="entry name" value="SusD-like_N"/>
</dbReference>
<protein>
    <recommendedName>
        <fullName evidence="11">RagB/SusD family nutrient uptake outer membrane protein</fullName>
    </recommendedName>
</protein>
<dbReference type="InterPro" id="IPR011990">
    <property type="entry name" value="TPR-like_helical_dom_sf"/>
</dbReference>
<evidence type="ECO:0000256" key="4">
    <source>
        <dbReference type="ARBA" id="ARBA00023136"/>
    </source>
</evidence>
<feature type="domain" description="RagB/SusD" evidence="7">
    <location>
        <begin position="336"/>
        <end position="495"/>
    </location>
</feature>
<feature type="domain" description="SusD-like N-terminal" evidence="8">
    <location>
        <begin position="89"/>
        <end position="232"/>
    </location>
</feature>
<evidence type="ECO:0000259" key="7">
    <source>
        <dbReference type="Pfam" id="PF07980"/>
    </source>
</evidence>
<dbReference type="OrthoDB" id="630434at2"/>
<dbReference type="Pfam" id="PF14322">
    <property type="entry name" value="SusD-like_3"/>
    <property type="match status" value="1"/>
</dbReference>
<dbReference type="Pfam" id="PF07980">
    <property type="entry name" value="SusD_RagB"/>
    <property type="match status" value="1"/>
</dbReference>
<dbReference type="SUPFAM" id="SSF48452">
    <property type="entry name" value="TPR-like"/>
    <property type="match status" value="1"/>
</dbReference>
<evidence type="ECO:0000256" key="3">
    <source>
        <dbReference type="ARBA" id="ARBA00022729"/>
    </source>
</evidence>
<dbReference type="CDD" id="cd08977">
    <property type="entry name" value="SusD"/>
    <property type="match status" value="1"/>
</dbReference>
<dbReference type="Gene3D" id="1.25.40.390">
    <property type="match status" value="1"/>
</dbReference>
<keyword evidence="5" id="KW-0998">Cell outer membrane</keyword>
<accession>A0A0B7H7A4</accession>
<feature type="coiled-coil region" evidence="6">
    <location>
        <begin position="185"/>
        <end position="212"/>
    </location>
</feature>
<dbReference type="InterPro" id="IPR012944">
    <property type="entry name" value="SusD_RagB_dom"/>
</dbReference>
<keyword evidence="3" id="KW-0732">Signal</keyword>
<proteinExistence type="inferred from homology"/>
<keyword evidence="6" id="KW-0175">Coiled coil</keyword>
<reference evidence="9 10" key="1">
    <citation type="submission" date="2015-01" db="EMBL/GenBank/DDBJ databases">
        <authorList>
            <person name="MANFREDI Pablo"/>
        </authorList>
    </citation>
    <scope>NUCLEOTIDE SEQUENCE [LARGE SCALE GENOMIC DNA]</scope>
    <source>
        <strain evidence="9 10">Ccy74</strain>
    </source>
</reference>
<comment type="subcellular location">
    <subcellularLocation>
        <location evidence="1">Cell outer membrane</location>
    </subcellularLocation>
</comment>
<dbReference type="AlphaFoldDB" id="A0A0B7H7A4"/>
<dbReference type="EMBL" id="CDOG01000078">
    <property type="protein sequence ID" value="CEN41820.1"/>
    <property type="molecule type" value="Genomic_DNA"/>
</dbReference>
<evidence type="ECO:0000256" key="6">
    <source>
        <dbReference type="SAM" id="Coils"/>
    </source>
</evidence>